<dbReference type="HAMAP" id="MF_01609">
    <property type="entry name" value="Glu_cys_ligase_2"/>
    <property type="match status" value="1"/>
</dbReference>
<dbReference type="EMBL" id="DSMG01000145">
    <property type="protein sequence ID" value="HDX32616.1"/>
    <property type="molecule type" value="Genomic_DNA"/>
</dbReference>
<dbReference type="Gene3D" id="3.30.590.20">
    <property type="match status" value="1"/>
</dbReference>
<dbReference type="GO" id="GO:0042398">
    <property type="term" value="P:modified amino acid biosynthetic process"/>
    <property type="evidence" value="ECO:0007669"/>
    <property type="project" value="InterPro"/>
</dbReference>
<comment type="function">
    <text evidence="5">ATP-dependent carboxylate-amine ligase which exhibits weak glutamate--cysteine ligase activity.</text>
</comment>
<dbReference type="GO" id="GO:0004357">
    <property type="term" value="F:glutamate-cysteine ligase activity"/>
    <property type="evidence" value="ECO:0007669"/>
    <property type="project" value="UniProtKB-EC"/>
</dbReference>
<reference evidence="6" key="1">
    <citation type="journal article" date="2020" name="mSystems">
        <title>Genome- and Community-Level Interaction Insights into Carbon Utilization and Element Cycling Functions of Hydrothermarchaeota in Hydrothermal Sediment.</title>
        <authorList>
            <person name="Zhou Z."/>
            <person name="Liu Y."/>
            <person name="Xu W."/>
            <person name="Pan J."/>
            <person name="Luo Z.H."/>
            <person name="Li M."/>
        </authorList>
    </citation>
    <scope>NUCLEOTIDE SEQUENCE [LARGE SCALE GENOMIC DNA]</scope>
    <source>
        <strain evidence="6">SpSt-289</strain>
    </source>
</reference>
<keyword evidence="1 5" id="KW-0436">Ligase</keyword>
<dbReference type="InterPro" id="IPR050141">
    <property type="entry name" value="GCL_type2/YbdK_subfam"/>
</dbReference>
<evidence type="ECO:0000256" key="3">
    <source>
        <dbReference type="ARBA" id="ARBA00022840"/>
    </source>
</evidence>
<dbReference type="InterPro" id="IPR014746">
    <property type="entry name" value="Gln_synth/guanido_kin_cat_dom"/>
</dbReference>
<keyword evidence="2 5" id="KW-0547">Nucleotide-binding</keyword>
<evidence type="ECO:0000256" key="4">
    <source>
        <dbReference type="ARBA" id="ARBA00048819"/>
    </source>
</evidence>
<dbReference type="InterPro" id="IPR006336">
    <property type="entry name" value="GCS2"/>
</dbReference>
<comment type="catalytic activity">
    <reaction evidence="4 5">
        <text>L-cysteine + L-glutamate + ATP = gamma-L-glutamyl-L-cysteine + ADP + phosphate + H(+)</text>
        <dbReference type="Rhea" id="RHEA:13285"/>
        <dbReference type="ChEBI" id="CHEBI:15378"/>
        <dbReference type="ChEBI" id="CHEBI:29985"/>
        <dbReference type="ChEBI" id="CHEBI:30616"/>
        <dbReference type="ChEBI" id="CHEBI:35235"/>
        <dbReference type="ChEBI" id="CHEBI:43474"/>
        <dbReference type="ChEBI" id="CHEBI:58173"/>
        <dbReference type="ChEBI" id="CHEBI:456216"/>
        <dbReference type="EC" id="6.3.2.2"/>
    </reaction>
</comment>
<dbReference type="AlphaFoldDB" id="A0A7C1FIF4"/>
<dbReference type="PANTHER" id="PTHR36510">
    <property type="entry name" value="GLUTAMATE--CYSTEINE LIGASE 2-RELATED"/>
    <property type="match status" value="1"/>
</dbReference>
<organism evidence="6">
    <name type="scientific">Caldilinea aerophila</name>
    <dbReference type="NCBI Taxonomy" id="133453"/>
    <lineage>
        <taxon>Bacteria</taxon>
        <taxon>Bacillati</taxon>
        <taxon>Chloroflexota</taxon>
        <taxon>Caldilineae</taxon>
        <taxon>Caldilineales</taxon>
        <taxon>Caldilineaceae</taxon>
        <taxon>Caldilinea</taxon>
    </lineage>
</organism>
<keyword evidence="3 5" id="KW-0067">ATP-binding</keyword>
<dbReference type="NCBIfam" id="TIGR02050">
    <property type="entry name" value="gshA_cyan_rel"/>
    <property type="match status" value="1"/>
</dbReference>
<dbReference type="InterPro" id="IPR011793">
    <property type="entry name" value="YbdK"/>
</dbReference>
<dbReference type="GO" id="GO:0005524">
    <property type="term" value="F:ATP binding"/>
    <property type="evidence" value="ECO:0007669"/>
    <property type="project" value="UniProtKB-KW"/>
</dbReference>
<dbReference type="Pfam" id="PF04107">
    <property type="entry name" value="GCS2"/>
    <property type="match status" value="1"/>
</dbReference>
<comment type="caution">
    <text evidence="6">The sequence shown here is derived from an EMBL/GenBank/DDBJ whole genome shotgun (WGS) entry which is preliminary data.</text>
</comment>
<evidence type="ECO:0000313" key="6">
    <source>
        <dbReference type="EMBL" id="HDX32616.1"/>
    </source>
</evidence>
<protein>
    <recommendedName>
        <fullName evidence="5">Putative glutamate--cysteine ligase 2</fullName>
        <ecNumber evidence="5">6.3.2.2</ecNumber>
    </recommendedName>
    <alternativeName>
        <fullName evidence="5">Gamma-glutamylcysteine synthetase 2</fullName>
        <shortName evidence="5">GCS 2</shortName>
        <shortName evidence="5">Gamma-GCS 2</shortName>
    </alternativeName>
</protein>
<proteinExistence type="inferred from homology"/>
<evidence type="ECO:0000256" key="5">
    <source>
        <dbReference type="HAMAP-Rule" id="MF_01609"/>
    </source>
</evidence>
<accession>A0A7C1FIF4</accession>
<gene>
    <name evidence="6" type="ORF">ENQ20_14185</name>
</gene>
<evidence type="ECO:0000256" key="1">
    <source>
        <dbReference type="ARBA" id="ARBA00022598"/>
    </source>
</evidence>
<dbReference type="EC" id="6.3.2.2" evidence="5"/>
<comment type="similarity">
    <text evidence="5">Belongs to the glutamate--cysteine ligase type 2 family. YbdK subfamily.</text>
</comment>
<evidence type="ECO:0000256" key="2">
    <source>
        <dbReference type="ARBA" id="ARBA00022741"/>
    </source>
</evidence>
<name>A0A7C1FIF4_9CHLR</name>
<dbReference type="SUPFAM" id="SSF55931">
    <property type="entry name" value="Glutamine synthetase/guanido kinase"/>
    <property type="match status" value="1"/>
</dbReference>
<sequence length="372" mass="42655">MYYPSLNIGIEEEYQLIDPESRELLGYATQSMSREKMVVNERTPATELATLIREGVVSVGTPVCTDINEAREKLLRVREQMLELGARGGFKVAGAGTHPFSRWEGREEMLAQFRQMAEDAQMVARRILAFGLRVHIGVEDRDLAIDVMNTIRYVLPHILCLSTSSPFWLGRNTGLKSYRSVLVDSLPRTGIPGTFASYHDYRTYVDTLLRTNSIPDPRRILYDVMPHYRFPTLVFRMCDMMPSVRDVLAVTALIQATVAWMVDLRQRNLSFRIYERTLIAENKWRAVRYGLDGNLVDFGIEQQLPACDLIKELLERVEPLSRRLGSWYELQHCYTILERGSAADQQLAVWRANGEDVRAVVDFLVAETEKLE</sequence>
<dbReference type="PANTHER" id="PTHR36510:SF1">
    <property type="entry name" value="GLUTAMATE--CYSTEINE LIGASE 2-RELATED"/>
    <property type="match status" value="1"/>
</dbReference>
<dbReference type="NCBIfam" id="NF010039">
    <property type="entry name" value="PRK13515.1"/>
    <property type="match status" value="1"/>
</dbReference>